<reference evidence="4" key="2">
    <citation type="submission" date="2021-06" db="EMBL/GenBank/DDBJ databases">
        <authorList>
            <consortium name="NCBI Pathogen Detection Project"/>
        </authorList>
    </citation>
    <scope>NUCLEOTIDE SEQUENCE</scope>
    <source>
        <strain evidence="4">Clostridioides</strain>
    </source>
</reference>
<organism evidence="4 5">
    <name type="scientific">Clostridioides difficile</name>
    <name type="common">Peptoclostridium difficile</name>
    <dbReference type="NCBI Taxonomy" id="1496"/>
    <lineage>
        <taxon>Bacteria</taxon>
        <taxon>Bacillati</taxon>
        <taxon>Bacillota</taxon>
        <taxon>Clostridia</taxon>
        <taxon>Peptostreptococcales</taxon>
        <taxon>Peptostreptococcaceae</taxon>
        <taxon>Clostridioides</taxon>
    </lineage>
</organism>
<feature type="transmembrane region" description="Helical" evidence="1">
    <location>
        <begin position="32"/>
        <end position="52"/>
    </location>
</feature>
<keyword evidence="1" id="KW-0472">Membrane</keyword>
<dbReference type="Pfam" id="PF21398">
    <property type="entry name" value="PG_binding_5"/>
    <property type="match status" value="1"/>
</dbReference>
<protein>
    <submittedName>
        <fullName evidence="4">M56 family metallopeptidase</fullName>
    </submittedName>
</protein>
<keyword evidence="1" id="KW-1133">Transmembrane helix</keyword>
<accession>A0A9P3WV21</accession>
<evidence type="ECO:0000313" key="4">
    <source>
        <dbReference type="EMBL" id="HBH2619644.1"/>
    </source>
</evidence>
<dbReference type="InterPro" id="IPR052173">
    <property type="entry name" value="Beta-lactam_resp_regulator"/>
</dbReference>
<keyword evidence="1" id="KW-0812">Transmembrane</keyword>
<gene>
    <name evidence="4" type="ORF">KRQ00_001395</name>
</gene>
<dbReference type="InterPro" id="IPR048807">
    <property type="entry name" value="PG-bd"/>
</dbReference>
<dbReference type="Pfam" id="PF05569">
    <property type="entry name" value="Peptidase_M56"/>
    <property type="match status" value="1"/>
</dbReference>
<dbReference type="InterPro" id="IPR008756">
    <property type="entry name" value="Peptidase_M56"/>
</dbReference>
<feature type="domain" description="Putative peptidoglycan-binding" evidence="3">
    <location>
        <begin position="170"/>
        <end position="208"/>
    </location>
</feature>
<name>A0A9P3WV21_CLODI</name>
<feature type="transmembrane region" description="Helical" evidence="1">
    <location>
        <begin position="123"/>
        <end position="141"/>
    </location>
</feature>
<evidence type="ECO:0000313" key="5">
    <source>
        <dbReference type="Proteomes" id="UP000879542"/>
    </source>
</evidence>
<feature type="domain" description="Peptidase M56" evidence="2">
    <location>
        <begin position="8"/>
        <end position="114"/>
    </location>
</feature>
<evidence type="ECO:0000259" key="2">
    <source>
        <dbReference type="Pfam" id="PF05569"/>
    </source>
</evidence>
<evidence type="ECO:0000256" key="1">
    <source>
        <dbReference type="SAM" id="Phobius"/>
    </source>
</evidence>
<dbReference type="AlphaFoldDB" id="A0A9P3WV21"/>
<dbReference type="Proteomes" id="UP000879542">
    <property type="component" value="Unassembled WGS sequence"/>
</dbReference>
<comment type="caution">
    <text evidence="4">The sequence shown here is derived from an EMBL/GenBank/DDBJ whole genome shotgun (WGS) entry which is preliminary data.</text>
</comment>
<reference evidence="4" key="1">
    <citation type="journal article" date="2018" name="Genome Biol.">
        <title>SKESA: strategic k-mer extension for scrupulous assemblies.</title>
        <authorList>
            <person name="Souvorov A."/>
            <person name="Agarwala R."/>
            <person name="Lipman D.J."/>
        </authorList>
    </citation>
    <scope>NUCLEOTIDE SEQUENCE</scope>
    <source>
        <strain evidence="4">Clostridioides</strain>
    </source>
</reference>
<sequence>MDFFPPHDYKLEELDWIFRHELMHFKSKDLHLKYLVLFLKIVYWFNPFIYIMEKYMDLDCELYCDERVLKNCTVQQKQEYALTIVNSMKRGINFSNKFVAGLNKQSDIRKRVINMFSEKHKNGILMALIISLFSSITFFKFDSTSIIEENDFLERSRYTFEGRQEDMFVTIDFTYADAPIKLRKEHEENCRANEIVPKDSGSIEIIPRFYKDFMDLKNKLDLILMLILLIFYI</sequence>
<evidence type="ECO:0000259" key="3">
    <source>
        <dbReference type="Pfam" id="PF21398"/>
    </source>
</evidence>
<dbReference type="CDD" id="cd07341">
    <property type="entry name" value="M56_BlaR1_MecR1_like"/>
    <property type="match status" value="1"/>
</dbReference>
<dbReference type="RefSeq" id="WP_003425368.1">
    <property type="nucleotide sequence ID" value="NZ_AP025558.1"/>
</dbReference>
<proteinExistence type="predicted"/>
<dbReference type="PANTHER" id="PTHR34978">
    <property type="entry name" value="POSSIBLE SENSOR-TRANSDUCER PROTEIN BLAR"/>
    <property type="match status" value="1"/>
</dbReference>
<dbReference type="PANTHER" id="PTHR34978:SF3">
    <property type="entry name" value="SLR0241 PROTEIN"/>
    <property type="match status" value="1"/>
</dbReference>
<dbReference type="EMBL" id="DAEQIJ010000005">
    <property type="protein sequence ID" value="HBH2619644.1"/>
    <property type="molecule type" value="Genomic_DNA"/>
</dbReference>